<accession>A0A0K1JG91</accession>
<organism evidence="1 2">
    <name type="scientific">Luteipulveratus mongoliensis</name>
    <dbReference type="NCBI Taxonomy" id="571913"/>
    <lineage>
        <taxon>Bacteria</taxon>
        <taxon>Bacillati</taxon>
        <taxon>Actinomycetota</taxon>
        <taxon>Actinomycetes</taxon>
        <taxon>Micrococcales</taxon>
        <taxon>Dermacoccaceae</taxon>
        <taxon>Luteipulveratus</taxon>
    </lineage>
</organism>
<sequence length="166" mass="17596">MRARIVGYLVIAAVVIAVGFAGRALSQASESDHTPKLDQTQAMDQLGLAGVTWSATGGCNDWYGSSCTSLEQINQSTVVGLIGLRRASGCPVTITAGTEVGHTDDGGAHWAGAQVTLAKNTCLVQYFTRVYDGADPAGVDRPQWKTSAGVTYQDTGKHWEVHFPLR</sequence>
<evidence type="ECO:0000313" key="1">
    <source>
        <dbReference type="EMBL" id="AKU15625.1"/>
    </source>
</evidence>
<dbReference type="AlphaFoldDB" id="A0A0K1JG91"/>
<dbReference type="KEGG" id="lmoi:VV02_06770"/>
<keyword evidence="2" id="KW-1185">Reference proteome</keyword>
<proteinExistence type="predicted"/>
<gene>
    <name evidence="1" type="ORF">VV02_06770</name>
</gene>
<dbReference type="OrthoDB" id="3533852at2"/>
<reference evidence="1 2" key="1">
    <citation type="submission" date="2015-03" db="EMBL/GenBank/DDBJ databases">
        <title>Luteipulveratus halotolerans sp. nov., a novel actinobacterium (Dermacoccaceae) from Sarawak, Malaysia.</title>
        <authorList>
            <person name="Juboi H."/>
            <person name="Basik A."/>
            <person name="Shamsul S.S."/>
            <person name="Arnold P."/>
            <person name="Schmitt E.K."/>
            <person name="Sanglier J.-J."/>
            <person name="Yeo T."/>
        </authorList>
    </citation>
    <scope>NUCLEOTIDE SEQUENCE [LARGE SCALE GENOMIC DNA]</scope>
    <source>
        <strain evidence="1 2">MN07-A0370</strain>
    </source>
</reference>
<dbReference type="RefSeq" id="WP_052590590.1">
    <property type="nucleotide sequence ID" value="NZ_CP011112.1"/>
</dbReference>
<name>A0A0K1JG91_9MICO</name>
<evidence type="ECO:0000313" key="2">
    <source>
        <dbReference type="Proteomes" id="UP000066480"/>
    </source>
</evidence>
<dbReference type="EMBL" id="CP011112">
    <property type="protein sequence ID" value="AKU15625.1"/>
    <property type="molecule type" value="Genomic_DNA"/>
</dbReference>
<dbReference type="Proteomes" id="UP000066480">
    <property type="component" value="Chromosome"/>
</dbReference>
<protein>
    <submittedName>
        <fullName evidence="1">Uncharacterized protein</fullName>
    </submittedName>
</protein>
<dbReference type="STRING" id="571913.VV02_06770"/>